<dbReference type="PANTHER" id="PTHR13374:SF3">
    <property type="entry name" value="DET1 HOMOLOG"/>
    <property type="match status" value="1"/>
</dbReference>
<dbReference type="PANTHER" id="PTHR13374">
    <property type="entry name" value="DET1 HOMOLOG DE-ETIOLATED-1 HOMOLOG"/>
    <property type="match status" value="1"/>
</dbReference>
<dbReference type="GO" id="GO:1990756">
    <property type="term" value="F:ubiquitin-like ligase-substrate adaptor activity"/>
    <property type="evidence" value="ECO:0007669"/>
    <property type="project" value="TreeGrafter"/>
</dbReference>
<dbReference type="OrthoDB" id="18339at2759"/>
<protein>
    <recommendedName>
        <fullName evidence="3">DET1 homolog</fullName>
    </recommendedName>
</protein>
<proteinExistence type="predicted"/>
<dbReference type="Pfam" id="PF09737">
    <property type="entry name" value="Det1"/>
    <property type="match status" value="1"/>
</dbReference>
<keyword evidence="2" id="KW-1185">Reference proteome</keyword>
<dbReference type="AlphaFoldDB" id="A0A9P0EA95"/>
<dbReference type="InterPro" id="IPR019138">
    <property type="entry name" value="De-etiolated_protein_1_Det1"/>
</dbReference>
<evidence type="ECO:0008006" key="3">
    <source>
        <dbReference type="Google" id="ProtNLM"/>
    </source>
</evidence>
<dbReference type="GO" id="GO:0032436">
    <property type="term" value="P:positive regulation of proteasomal ubiquitin-dependent protein catabolic process"/>
    <property type="evidence" value="ECO:0007669"/>
    <property type="project" value="TreeGrafter"/>
</dbReference>
<dbReference type="GO" id="GO:0031625">
    <property type="term" value="F:ubiquitin protein ligase binding"/>
    <property type="evidence" value="ECO:0007669"/>
    <property type="project" value="TreeGrafter"/>
</dbReference>
<dbReference type="GO" id="GO:0005634">
    <property type="term" value="C:nucleus"/>
    <property type="evidence" value="ECO:0007669"/>
    <property type="project" value="TreeGrafter"/>
</dbReference>
<dbReference type="EMBL" id="OV725078">
    <property type="protein sequence ID" value="CAH1393710.1"/>
    <property type="molecule type" value="Genomic_DNA"/>
</dbReference>
<dbReference type="GO" id="GO:0016567">
    <property type="term" value="P:protein ubiquitination"/>
    <property type="evidence" value="ECO:0007669"/>
    <property type="project" value="TreeGrafter"/>
</dbReference>
<gene>
    <name evidence="1" type="ORF">NEZAVI_LOCUS4336</name>
</gene>
<evidence type="ECO:0000313" key="1">
    <source>
        <dbReference type="EMBL" id="CAH1393710.1"/>
    </source>
</evidence>
<reference evidence="1" key="1">
    <citation type="submission" date="2022-01" db="EMBL/GenBank/DDBJ databases">
        <authorList>
            <person name="King R."/>
        </authorList>
    </citation>
    <scope>NUCLEOTIDE SEQUENCE</scope>
</reference>
<sequence length="555" mass="64100">MESQNEWKCYLKTKRLSRNIVNKLIRREAFGIKPCTNVYYTRNLLQSIVPNFTIINVEKPPCFLRKFSPDGRYFLAFSADQTSVEIYTFNGSCAGGSLLQGYRGDYVGNKNDNGSEYIRSVSFSTYFKTKCVVNITHSGEQLNRECSLFTDDGRYVIVGSAQYITDDLRPSFYEIFSNNEATTPNPRSPLEDYSLHIVDLQQGKLCDTIEFKVDKIYLSHNQGLYLYKETLAVLSVQHQAIHVFHIIDGTFISIRSIGRFCYDDDHYLLSNVYSQTTHVTFPHRAFRETAINSLKHRLLVYLFKQALCLSNGSGSPDPIRRFYLNFEQIKQLRIWKMQLLDEFHLLIKYASEEVVTFKASEPNSQPSFFVFYNMITTQVLAVFENTSEEMLYLLENFCDYFRNARLQSGSLFLCSPSNNLYARLAQQRFKQTIVIARYGGYTEAIKRMLAQLPISAQSYSSSPYLDLSLFSYDDKWVSAMERPKACGEHPIRLKFYSRESGSLHFKIYAGLIGRSVPPASRRLVAFTFHPSEPFAISVQRTNSDYIVNFHVRLDQ</sequence>
<dbReference type="SUPFAM" id="SSF82171">
    <property type="entry name" value="DPP6 N-terminal domain-like"/>
    <property type="match status" value="1"/>
</dbReference>
<evidence type="ECO:0000313" key="2">
    <source>
        <dbReference type="Proteomes" id="UP001152798"/>
    </source>
</evidence>
<organism evidence="1 2">
    <name type="scientific">Nezara viridula</name>
    <name type="common">Southern green stink bug</name>
    <name type="synonym">Cimex viridulus</name>
    <dbReference type="NCBI Taxonomy" id="85310"/>
    <lineage>
        <taxon>Eukaryota</taxon>
        <taxon>Metazoa</taxon>
        <taxon>Ecdysozoa</taxon>
        <taxon>Arthropoda</taxon>
        <taxon>Hexapoda</taxon>
        <taxon>Insecta</taxon>
        <taxon>Pterygota</taxon>
        <taxon>Neoptera</taxon>
        <taxon>Paraneoptera</taxon>
        <taxon>Hemiptera</taxon>
        <taxon>Heteroptera</taxon>
        <taxon>Panheteroptera</taxon>
        <taxon>Pentatomomorpha</taxon>
        <taxon>Pentatomoidea</taxon>
        <taxon>Pentatomidae</taxon>
        <taxon>Pentatominae</taxon>
        <taxon>Nezara</taxon>
    </lineage>
</organism>
<dbReference type="GO" id="GO:0031461">
    <property type="term" value="C:cullin-RING ubiquitin ligase complex"/>
    <property type="evidence" value="ECO:0007669"/>
    <property type="project" value="TreeGrafter"/>
</dbReference>
<name>A0A9P0EA95_NEZVI</name>
<accession>A0A9P0EA95</accession>
<dbReference type="Proteomes" id="UP001152798">
    <property type="component" value="Chromosome 2"/>
</dbReference>